<evidence type="ECO:0000313" key="2">
    <source>
        <dbReference type="Proteomes" id="UP000523139"/>
    </source>
</evidence>
<accession>A0A7X8TJR6</accession>
<dbReference type="PROSITE" id="PS51257">
    <property type="entry name" value="PROKAR_LIPOPROTEIN"/>
    <property type="match status" value="1"/>
</dbReference>
<sequence>MKKTINSLLAAGGVVVLSGCGGGSSTNMAEALEELPAVEDRYVVGVVPRTQRGRPRGGSP</sequence>
<comment type="caution">
    <text evidence="1">The sequence shown here is derived from an EMBL/GenBank/DDBJ whole genome shotgun (WGS) entry which is preliminary data.</text>
</comment>
<keyword evidence="2" id="KW-1185">Reference proteome</keyword>
<reference evidence="1 2" key="1">
    <citation type="submission" date="2020-04" db="EMBL/GenBank/DDBJ databases">
        <title>Nesterenkonia sp. nov., isolated from marine sediment.</title>
        <authorList>
            <person name="Zhang G."/>
        </authorList>
    </citation>
    <scope>NUCLEOTIDE SEQUENCE [LARGE SCALE GENOMIC DNA]</scope>
    <source>
        <strain evidence="1 2">MY13</strain>
    </source>
</reference>
<evidence type="ECO:0000313" key="1">
    <source>
        <dbReference type="EMBL" id="NLS09948.1"/>
    </source>
</evidence>
<protein>
    <submittedName>
        <fullName evidence="1">Lipoprotein</fullName>
    </submittedName>
</protein>
<name>A0A7X8TJR6_9MICC</name>
<dbReference type="AlphaFoldDB" id="A0A7X8TJR6"/>
<organism evidence="1 2">
    <name type="scientific">Nesterenkonia sedimenti</name>
    <dbReference type="NCBI Taxonomy" id="1463632"/>
    <lineage>
        <taxon>Bacteria</taxon>
        <taxon>Bacillati</taxon>
        <taxon>Actinomycetota</taxon>
        <taxon>Actinomycetes</taxon>
        <taxon>Micrococcales</taxon>
        <taxon>Micrococcaceae</taxon>
        <taxon>Nesterenkonia</taxon>
    </lineage>
</organism>
<keyword evidence="1" id="KW-0449">Lipoprotein</keyword>
<gene>
    <name evidence="1" type="ORF">HGQ17_08020</name>
</gene>
<proteinExistence type="predicted"/>
<dbReference type="Proteomes" id="UP000523139">
    <property type="component" value="Unassembled WGS sequence"/>
</dbReference>
<dbReference type="EMBL" id="JABAHY010000006">
    <property type="protein sequence ID" value="NLS09948.1"/>
    <property type="molecule type" value="Genomic_DNA"/>
</dbReference>